<organism evidence="1 2">
    <name type="scientific">Streptomyces poriferorum</name>
    <dbReference type="NCBI Taxonomy" id="2798799"/>
    <lineage>
        <taxon>Bacteria</taxon>
        <taxon>Bacillati</taxon>
        <taxon>Actinomycetota</taxon>
        <taxon>Actinomycetes</taxon>
        <taxon>Kitasatosporales</taxon>
        <taxon>Streptomycetaceae</taxon>
        <taxon>Streptomyces</taxon>
    </lineage>
</organism>
<sequence>MTTTERRDAAVGRVREAEELVARLRGGFAGVGIVLPSLRIDPLSYAGDGPVALVDLGRCNLDTALRLSQVLEGQGAGHGG</sequence>
<dbReference type="RefSeq" id="WP_219574173.1">
    <property type="nucleotide sequence ID" value="NZ_CP120988.1"/>
</dbReference>
<evidence type="ECO:0000313" key="1">
    <source>
        <dbReference type="EMBL" id="WLQ57332.1"/>
    </source>
</evidence>
<evidence type="ECO:0000313" key="2">
    <source>
        <dbReference type="Proteomes" id="UP001235744"/>
    </source>
</evidence>
<name>A0ABY9IPY3_9ACTN</name>
<keyword evidence="2" id="KW-1185">Reference proteome</keyword>
<dbReference type="EMBL" id="CP120988">
    <property type="protein sequence ID" value="WLQ57332.1"/>
    <property type="molecule type" value="Genomic_DNA"/>
</dbReference>
<reference evidence="1 2" key="1">
    <citation type="submission" date="2023-03" db="EMBL/GenBank/DDBJ databases">
        <title>Isolation and description of six Streptomyces strains from soil environments, able to metabolize different microbial glucans.</title>
        <authorList>
            <person name="Widen T."/>
            <person name="Larsbrink J."/>
        </authorList>
    </citation>
    <scope>NUCLEOTIDE SEQUENCE [LARGE SCALE GENOMIC DNA]</scope>
    <source>
        <strain evidence="1 2">Alt2</strain>
    </source>
</reference>
<accession>A0ABY9IPY3</accession>
<dbReference type="Proteomes" id="UP001235744">
    <property type="component" value="Chromosome"/>
</dbReference>
<protein>
    <submittedName>
        <fullName evidence="1">Uncharacterized protein</fullName>
    </submittedName>
</protein>
<proteinExistence type="predicted"/>
<gene>
    <name evidence="1" type="ORF">P8A19_18585</name>
</gene>